<comment type="subcellular location">
    <subcellularLocation>
        <location evidence="1">Nucleus</location>
        <location evidence="1">Nuclear pore complex</location>
    </subcellularLocation>
</comment>
<dbReference type="AlphaFoldDB" id="A0A2B7Z7A7"/>
<evidence type="ECO:0000256" key="8">
    <source>
        <dbReference type="ARBA" id="ARBA00023242"/>
    </source>
</evidence>
<keyword evidence="6" id="KW-0811">Translocation</keyword>
<keyword evidence="4" id="KW-0509">mRNA transport</keyword>
<comment type="caution">
    <text evidence="12">The sequence shown here is derived from an EMBL/GenBank/DDBJ whole genome shotgun (WGS) entry which is preliminary data.</text>
</comment>
<keyword evidence="7" id="KW-0906">Nuclear pore complex</keyword>
<keyword evidence="13" id="KW-1185">Reference proteome</keyword>
<evidence type="ECO:0000256" key="5">
    <source>
        <dbReference type="ARBA" id="ARBA00022927"/>
    </source>
</evidence>
<dbReference type="Pfam" id="PF07817">
    <property type="entry name" value="GLE1"/>
    <property type="match status" value="1"/>
</dbReference>
<dbReference type="VEuPathDB" id="FungiDB:EMCG_01050"/>
<dbReference type="STRING" id="73230.A0A2B7Z7A7"/>
<dbReference type="GO" id="GO:0016973">
    <property type="term" value="P:poly(A)+ mRNA export from nucleus"/>
    <property type="evidence" value="ECO:0007669"/>
    <property type="project" value="InterPro"/>
</dbReference>
<gene>
    <name evidence="12" type="ORF">GX50_08229</name>
</gene>
<dbReference type="InterPro" id="IPR012476">
    <property type="entry name" value="GLE1"/>
</dbReference>
<protein>
    <recommendedName>
        <fullName evidence="9">mRNA export factor GLE1</fullName>
    </recommendedName>
    <alternativeName>
        <fullName evidence="10">Nucleoporin GLE1</fullName>
    </alternativeName>
</protein>
<organism evidence="12 13">
    <name type="scientific">[Emmonsia] crescens</name>
    <dbReference type="NCBI Taxonomy" id="73230"/>
    <lineage>
        <taxon>Eukaryota</taxon>
        <taxon>Fungi</taxon>
        <taxon>Dikarya</taxon>
        <taxon>Ascomycota</taxon>
        <taxon>Pezizomycotina</taxon>
        <taxon>Eurotiomycetes</taxon>
        <taxon>Eurotiomycetidae</taxon>
        <taxon>Onygenales</taxon>
        <taxon>Ajellomycetaceae</taxon>
        <taxon>Emergomyces</taxon>
    </lineage>
</organism>
<evidence type="ECO:0000256" key="9">
    <source>
        <dbReference type="ARBA" id="ARBA00026227"/>
    </source>
</evidence>
<keyword evidence="5" id="KW-0653">Protein transport</keyword>
<evidence type="ECO:0000256" key="11">
    <source>
        <dbReference type="SAM" id="MobiDB-lite"/>
    </source>
</evidence>
<dbReference type="PANTHER" id="PTHR12960">
    <property type="entry name" value="GLE-1-RELATED"/>
    <property type="match status" value="1"/>
</dbReference>
<evidence type="ECO:0000313" key="13">
    <source>
        <dbReference type="Proteomes" id="UP000226031"/>
    </source>
</evidence>
<evidence type="ECO:0000256" key="1">
    <source>
        <dbReference type="ARBA" id="ARBA00004567"/>
    </source>
</evidence>
<sequence>MGRPQLYSPRQPDSPSRQLILELARDLEQVRLHNNELKKVRAYERKSFYERLDRLDREKEEVHNAALTAAVAKRDALRLEAEETLQLHLRAEAEERRRKEELERQRREKVEREKAERERREREEAARAEAVKMAQEEERRRKAEEAERARRAVEEENVQRERQRVVQENKKKEQEVERQKAEQEQAKVKAAEEDKKKQQQQQAGQASTTTTSTTKILGAAHRTPEQIAEHQRYLELHQHLKKFRRYMVAETKKNPILKQHMGDMRRTIKKCVGQLVTDDKAANRTPTNEITAVLKKALTLTEPSVDVRQFLAFPPQHLTASTNEAETKAPALLLYLLNIFSKAIVAQLIAEAGINPKYAEPLGVLTAQIFSMDSFTYNGISMIDIILAKYHAVCPVLWGFYGNEATDAGKVAIGWWRERRGDEQQQQPGRFISPQTHEERMIGLGAGFAAISLRNFSKTTRKNPVPNTYFWRACANILNVPPGEVQDTHLLVLSALLRHSAPRIVGFWGDVGLALLRRAVVEFPAALRARKSAARASVEILRDVFVREKCMLL</sequence>
<dbReference type="InterPro" id="IPR038506">
    <property type="entry name" value="GLE1-like_sf"/>
</dbReference>
<dbReference type="GO" id="GO:0005543">
    <property type="term" value="F:phospholipid binding"/>
    <property type="evidence" value="ECO:0007669"/>
    <property type="project" value="TreeGrafter"/>
</dbReference>
<evidence type="ECO:0000256" key="3">
    <source>
        <dbReference type="ARBA" id="ARBA00022448"/>
    </source>
</evidence>
<feature type="compositionally biased region" description="Low complexity" evidence="11">
    <location>
        <begin position="199"/>
        <end position="214"/>
    </location>
</feature>
<dbReference type="EMBL" id="PDND01000283">
    <property type="protein sequence ID" value="PGH29028.1"/>
    <property type="molecule type" value="Genomic_DNA"/>
</dbReference>
<evidence type="ECO:0000256" key="2">
    <source>
        <dbReference type="ARBA" id="ARBA00011056"/>
    </source>
</evidence>
<dbReference type="PANTHER" id="PTHR12960:SF0">
    <property type="entry name" value="MRNA EXPORT FACTOR GLE1"/>
    <property type="match status" value="1"/>
</dbReference>
<dbReference type="Proteomes" id="UP000226031">
    <property type="component" value="Unassembled WGS sequence"/>
</dbReference>
<dbReference type="GO" id="GO:0031369">
    <property type="term" value="F:translation initiation factor binding"/>
    <property type="evidence" value="ECO:0007669"/>
    <property type="project" value="TreeGrafter"/>
</dbReference>
<accession>A0A2B7Z7A7</accession>
<feature type="region of interest" description="Disordered" evidence="11">
    <location>
        <begin position="88"/>
        <end position="216"/>
    </location>
</feature>
<dbReference type="GO" id="GO:0044614">
    <property type="term" value="C:nuclear pore cytoplasmic filaments"/>
    <property type="evidence" value="ECO:0007669"/>
    <property type="project" value="TreeGrafter"/>
</dbReference>
<dbReference type="GO" id="GO:0000822">
    <property type="term" value="F:inositol hexakisphosphate binding"/>
    <property type="evidence" value="ECO:0007669"/>
    <property type="project" value="TreeGrafter"/>
</dbReference>
<evidence type="ECO:0000256" key="6">
    <source>
        <dbReference type="ARBA" id="ARBA00023010"/>
    </source>
</evidence>
<evidence type="ECO:0000313" key="12">
    <source>
        <dbReference type="EMBL" id="PGH29028.1"/>
    </source>
</evidence>
<comment type="similarity">
    <text evidence="2">Belongs to the GLE1 family.</text>
</comment>
<dbReference type="GO" id="GO:0005737">
    <property type="term" value="C:cytoplasm"/>
    <property type="evidence" value="ECO:0007669"/>
    <property type="project" value="TreeGrafter"/>
</dbReference>
<keyword evidence="3" id="KW-0813">Transport</keyword>
<keyword evidence="8" id="KW-0539">Nucleus</keyword>
<dbReference type="Gene3D" id="1.25.40.510">
    <property type="entry name" value="GLE1-like"/>
    <property type="match status" value="1"/>
</dbReference>
<feature type="compositionally biased region" description="Basic and acidic residues" evidence="11">
    <location>
        <begin position="89"/>
        <end position="197"/>
    </location>
</feature>
<evidence type="ECO:0000256" key="4">
    <source>
        <dbReference type="ARBA" id="ARBA00022816"/>
    </source>
</evidence>
<dbReference type="GO" id="GO:0015031">
    <property type="term" value="P:protein transport"/>
    <property type="evidence" value="ECO:0007669"/>
    <property type="project" value="UniProtKB-KW"/>
</dbReference>
<reference evidence="12 13" key="1">
    <citation type="submission" date="2017-10" db="EMBL/GenBank/DDBJ databases">
        <title>Comparative genomics in systemic dimorphic fungi from Ajellomycetaceae.</title>
        <authorList>
            <person name="Munoz J.F."/>
            <person name="Mcewen J.G."/>
            <person name="Clay O.K."/>
            <person name="Cuomo C.A."/>
        </authorList>
    </citation>
    <scope>NUCLEOTIDE SEQUENCE [LARGE SCALE GENOMIC DNA]</scope>
    <source>
        <strain evidence="12 13">UAMH4076</strain>
    </source>
</reference>
<evidence type="ECO:0000256" key="7">
    <source>
        <dbReference type="ARBA" id="ARBA00023132"/>
    </source>
</evidence>
<proteinExistence type="inferred from homology"/>
<evidence type="ECO:0000256" key="10">
    <source>
        <dbReference type="ARBA" id="ARBA00029983"/>
    </source>
</evidence>
<name>A0A2B7Z7A7_9EURO</name>